<reference evidence="2" key="1">
    <citation type="journal article" date="2022" name="Mol. Ecol. Resour.">
        <title>The genomes of chicory, endive, great burdock and yacon provide insights into Asteraceae palaeo-polyploidization history and plant inulin production.</title>
        <authorList>
            <person name="Fan W."/>
            <person name="Wang S."/>
            <person name="Wang H."/>
            <person name="Wang A."/>
            <person name="Jiang F."/>
            <person name="Liu H."/>
            <person name="Zhao H."/>
            <person name="Xu D."/>
            <person name="Zhang Y."/>
        </authorList>
    </citation>
    <scope>NUCLEOTIDE SEQUENCE [LARGE SCALE GENOMIC DNA]</scope>
    <source>
        <strain evidence="2">cv. Yunnan</strain>
    </source>
</reference>
<gene>
    <name evidence="1" type="ORF">L1987_14954</name>
</gene>
<keyword evidence="2" id="KW-1185">Reference proteome</keyword>
<proteinExistence type="predicted"/>
<evidence type="ECO:0000313" key="1">
    <source>
        <dbReference type="EMBL" id="KAI3815292.1"/>
    </source>
</evidence>
<comment type="caution">
    <text evidence="1">The sequence shown here is derived from an EMBL/GenBank/DDBJ whole genome shotgun (WGS) entry which is preliminary data.</text>
</comment>
<sequence>MWLMDHPKFLNNPLYLGGDSYTGIVLPMIIQEIYDGTRNPATDITADYNSRIQFAHYMALLPDEIYESTKEHCHGDYFNVDPNNSLCIHDLQVVDKSLRRIKMAQIVEPACHSSDTLEVGLRANDKTYMDILPQVHTQSCREESYVYTYAWANRRDVREALHIFEEFGDNDGDHDMLVPYLGTLNWVGSLNLSVVHDWRPWLVDEQVAGYTMKYTKGEYNLTFATVKGGGHTAPEYKHKECITMLMRWLANDTVNRVYPELLLKKKGNEALGFSSI</sequence>
<evidence type="ECO:0000313" key="2">
    <source>
        <dbReference type="Proteomes" id="UP001056120"/>
    </source>
</evidence>
<name>A0ACB9J7Q8_9ASTR</name>
<accession>A0ACB9J7Q8</accession>
<reference evidence="1 2" key="2">
    <citation type="journal article" date="2022" name="Mol. Ecol. Resour.">
        <title>The genomes of chicory, endive, great burdock and yacon provide insights into Asteraceae paleo-polyploidization history and plant inulin production.</title>
        <authorList>
            <person name="Fan W."/>
            <person name="Wang S."/>
            <person name="Wang H."/>
            <person name="Wang A."/>
            <person name="Jiang F."/>
            <person name="Liu H."/>
            <person name="Zhao H."/>
            <person name="Xu D."/>
            <person name="Zhang Y."/>
        </authorList>
    </citation>
    <scope>NUCLEOTIDE SEQUENCE [LARGE SCALE GENOMIC DNA]</scope>
    <source>
        <strain evidence="2">cv. Yunnan</strain>
        <tissue evidence="1">Leaves</tissue>
    </source>
</reference>
<organism evidence="1 2">
    <name type="scientific">Smallanthus sonchifolius</name>
    <dbReference type="NCBI Taxonomy" id="185202"/>
    <lineage>
        <taxon>Eukaryota</taxon>
        <taxon>Viridiplantae</taxon>
        <taxon>Streptophyta</taxon>
        <taxon>Embryophyta</taxon>
        <taxon>Tracheophyta</taxon>
        <taxon>Spermatophyta</taxon>
        <taxon>Magnoliopsida</taxon>
        <taxon>eudicotyledons</taxon>
        <taxon>Gunneridae</taxon>
        <taxon>Pentapetalae</taxon>
        <taxon>asterids</taxon>
        <taxon>campanulids</taxon>
        <taxon>Asterales</taxon>
        <taxon>Asteraceae</taxon>
        <taxon>Asteroideae</taxon>
        <taxon>Heliantheae alliance</taxon>
        <taxon>Millerieae</taxon>
        <taxon>Smallanthus</taxon>
    </lineage>
</organism>
<dbReference type="Proteomes" id="UP001056120">
    <property type="component" value="Linkage Group LG05"/>
</dbReference>
<dbReference type="EMBL" id="CM042022">
    <property type="protein sequence ID" value="KAI3815292.1"/>
    <property type="molecule type" value="Genomic_DNA"/>
</dbReference>
<protein>
    <submittedName>
        <fullName evidence="1">Uncharacterized protein</fullName>
    </submittedName>
</protein>